<name>A0AAV4MJ17_9ARAC</name>
<protein>
    <submittedName>
        <fullName evidence="1">Uncharacterized protein</fullName>
    </submittedName>
</protein>
<reference evidence="1 2" key="1">
    <citation type="submission" date="2021-06" db="EMBL/GenBank/DDBJ databases">
        <title>Caerostris darwini draft genome.</title>
        <authorList>
            <person name="Kono N."/>
            <person name="Arakawa K."/>
        </authorList>
    </citation>
    <scope>NUCLEOTIDE SEQUENCE [LARGE SCALE GENOMIC DNA]</scope>
</reference>
<proteinExistence type="predicted"/>
<accession>A0AAV4MJ17</accession>
<keyword evidence="2" id="KW-1185">Reference proteome</keyword>
<dbReference type="AlphaFoldDB" id="A0AAV4MJ17"/>
<evidence type="ECO:0000313" key="1">
    <source>
        <dbReference type="EMBL" id="GIX71471.1"/>
    </source>
</evidence>
<gene>
    <name evidence="1" type="ORF">CDAR_196051</name>
</gene>
<comment type="caution">
    <text evidence="1">The sequence shown here is derived from an EMBL/GenBank/DDBJ whole genome shotgun (WGS) entry which is preliminary data.</text>
</comment>
<dbReference type="EMBL" id="BPLQ01000453">
    <property type="protein sequence ID" value="GIX71471.1"/>
    <property type="molecule type" value="Genomic_DNA"/>
</dbReference>
<sequence>MGFFFFKLAAAVASIDDQLQIDFSNGPIQIRYAGEKNAFPGEILLCVWIDAHFSLTVSHGKGGIFHDRVKKKLLFEIVARNIFVINMFRDDYVTENDNNADECCKCPKK</sequence>
<organism evidence="1 2">
    <name type="scientific">Caerostris darwini</name>
    <dbReference type="NCBI Taxonomy" id="1538125"/>
    <lineage>
        <taxon>Eukaryota</taxon>
        <taxon>Metazoa</taxon>
        <taxon>Ecdysozoa</taxon>
        <taxon>Arthropoda</taxon>
        <taxon>Chelicerata</taxon>
        <taxon>Arachnida</taxon>
        <taxon>Araneae</taxon>
        <taxon>Araneomorphae</taxon>
        <taxon>Entelegynae</taxon>
        <taxon>Araneoidea</taxon>
        <taxon>Araneidae</taxon>
        <taxon>Caerostris</taxon>
    </lineage>
</organism>
<evidence type="ECO:0000313" key="2">
    <source>
        <dbReference type="Proteomes" id="UP001054837"/>
    </source>
</evidence>
<dbReference type="Proteomes" id="UP001054837">
    <property type="component" value="Unassembled WGS sequence"/>
</dbReference>